<comment type="caution">
    <text evidence="4">The sequence shown here is derived from an EMBL/GenBank/DDBJ whole genome shotgun (WGS) entry which is preliminary data.</text>
</comment>
<dbReference type="Pfam" id="PF12854">
    <property type="entry name" value="PPR_1"/>
    <property type="match status" value="1"/>
</dbReference>
<dbReference type="PROSITE" id="PS51375">
    <property type="entry name" value="PPR"/>
    <property type="match status" value="2"/>
</dbReference>
<name>A0ABR0DG23_9LAMI</name>
<feature type="repeat" description="PPR" evidence="3">
    <location>
        <begin position="136"/>
        <end position="166"/>
    </location>
</feature>
<evidence type="ECO:0008006" key="6">
    <source>
        <dbReference type="Google" id="ProtNLM"/>
    </source>
</evidence>
<dbReference type="NCBIfam" id="TIGR00756">
    <property type="entry name" value="PPR"/>
    <property type="match status" value="2"/>
</dbReference>
<dbReference type="Gene3D" id="1.25.40.10">
    <property type="entry name" value="Tetratricopeptide repeat domain"/>
    <property type="match status" value="1"/>
</dbReference>
<dbReference type="InterPro" id="IPR002885">
    <property type="entry name" value="PPR_rpt"/>
</dbReference>
<dbReference type="EMBL" id="JAYDYQ010001088">
    <property type="protein sequence ID" value="KAK4487866.1"/>
    <property type="molecule type" value="Genomic_DNA"/>
</dbReference>
<evidence type="ECO:0000256" key="3">
    <source>
        <dbReference type="PROSITE-ProRule" id="PRU00708"/>
    </source>
</evidence>
<keyword evidence="5" id="KW-1185">Reference proteome</keyword>
<organism evidence="4 5">
    <name type="scientific">Penstemon davidsonii</name>
    <dbReference type="NCBI Taxonomy" id="160366"/>
    <lineage>
        <taxon>Eukaryota</taxon>
        <taxon>Viridiplantae</taxon>
        <taxon>Streptophyta</taxon>
        <taxon>Embryophyta</taxon>
        <taxon>Tracheophyta</taxon>
        <taxon>Spermatophyta</taxon>
        <taxon>Magnoliopsida</taxon>
        <taxon>eudicotyledons</taxon>
        <taxon>Gunneridae</taxon>
        <taxon>Pentapetalae</taxon>
        <taxon>asterids</taxon>
        <taxon>lamiids</taxon>
        <taxon>Lamiales</taxon>
        <taxon>Plantaginaceae</taxon>
        <taxon>Cheloneae</taxon>
        <taxon>Penstemon</taxon>
    </lineage>
</organism>
<protein>
    <recommendedName>
        <fullName evidence="6">Pentatricopeptide repeat-containing protein</fullName>
    </recommendedName>
</protein>
<reference evidence="4 5" key="1">
    <citation type="journal article" date="2023" name="bioRxiv">
        <title>Genome report: Whole genome sequence and annotation of Penstemon davidsonii.</title>
        <authorList>
            <person name="Ostevik K.L."/>
            <person name="Alabady M."/>
            <person name="Zhang M."/>
            <person name="Rausher M.D."/>
        </authorList>
    </citation>
    <scope>NUCLEOTIDE SEQUENCE [LARGE SCALE GENOMIC DNA]</scope>
    <source>
        <strain evidence="4">DNT005</strain>
        <tissue evidence="4">Whole leaf</tissue>
    </source>
</reference>
<accession>A0ABR0DG23</accession>
<evidence type="ECO:0000313" key="5">
    <source>
        <dbReference type="Proteomes" id="UP001291926"/>
    </source>
</evidence>
<dbReference type="PANTHER" id="PTHR47447">
    <property type="entry name" value="OS03G0856100 PROTEIN"/>
    <property type="match status" value="1"/>
</dbReference>
<keyword evidence="2" id="KW-0677">Repeat</keyword>
<sequence>MEGQITQSHDEFSIDVEKVYRILRKFHSRVPKLELAFLESGVVVRPGLTERVLNRCGDAGNLKQPSYSHSYDIYKSMIKMLGKMRQFGAVWALIEEIRKESAQVFVVLMRRFASARMVKKTIEVLDEMPKYGCEPDEYVFGCLLDALCKNGSVKEAALLFEDMRTRFEPTIKHFTSLLYVLIQFQSDHLRSNWVDPVDPVDPVNPIDPVDPVDSVVLHFLAFASCVLWELHASLAKKTNQKGKVLDANVTRQITPCTSDDNVTSSNSYAEEILVTICLVTKETYE</sequence>
<dbReference type="Proteomes" id="UP001291926">
    <property type="component" value="Unassembled WGS sequence"/>
</dbReference>
<evidence type="ECO:0000256" key="1">
    <source>
        <dbReference type="ARBA" id="ARBA00007626"/>
    </source>
</evidence>
<evidence type="ECO:0000256" key="2">
    <source>
        <dbReference type="ARBA" id="ARBA00022737"/>
    </source>
</evidence>
<comment type="similarity">
    <text evidence="1">Belongs to the PPR family. P subfamily.</text>
</comment>
<dbReference type="PANTHER" id="PTHR47447:SF28">
    <property type="entry name" value="PENTACOTRIPEPTIDE-REPEAT REGION OF PRORP DOMAIN-CONTAINING PROTEIN"/>
    <property type="match status" value="1"/>
</dbReference>
<feature type="repeat" description="PPR" evidence="3">
    <location>
        <begin position="101"/>
        <end position="135"/>
    </location>
</feature>
<gene>
    <name evidence="4" type="ORF">RD792_003603</name>
</gene>
<evidence type="ECO:0000313" key="4">
    <source>
        <dbReference type="EMBL" id="KAK4487866.1"/>
    </source>
</evidence>
<proteinExistence type="inferred from homology"/>
<dbReference type="InterPro" id="IPR011990">
    <property type="entry name" value="TPR-like_helical_dom_sf"/>
</dbReference>